<dbReference type="Proteomes" id="UP001159363">
    <property type="component" value="Chromosome 1"/>
</dbReference>
<organism evidence="1 2">
    <name type="scientific">Dryococelus australis</name>
    <dbReference type="NCBI Taxonomy" id="614101"/>
    <lineage>
        <taxon>Eukaryota</taxon>
        <taxon>Metazoa</taxon>
        <taxon>Ecdysozoa</taxon>
        <taxon>Arthropoda</taxon>
        <taxon>Hexapoda</taxon>
        <taxon>Insecta</taxon>
        <taxon>Pterygota</taxon>
        <taxon>Neoptera</taxon>
        <taxon>Polyneoptera</taxon>
        <taxon>Phasmatodea</taxon>
        <taxon>Verophasmatodea</taxon>
        <taxon>Anareolatae</taxon>
        <taxon>Phasmatidae</taxon>
        <taxon>Eurycanthinae</taxon>
        <taxon>Dryococelus</taxon>
    </lineage>
</organism>
<comment type="caution">
    <text evidence="1">The sequence shown here is derived from an EMBL/GenBank/DDBJ whole genome shotgun (WGS) entry which is preliminary data.</text>
</comment>
<keyword evidence="2" id="KW-1185">Reference proteome</keyword>
<evidence type="ECO:0000313" key="1">
    <source>
        <dbReference type="EMBL" id="KAJ8896762.1"/>
    </source>
</evidence>
<accession>A0ABQ9IJ84</accession>
<gene>
    <name evidence="1" type="ORF">PR048_002107</name>
</gene>
<sequence>MCGETLQEFMKGKESSFLYLLFLRRKKKCRAVWAYPITAERPVFGASKGLSYQLRNDEEKFFNYFLMRIATFAVSGILPLDSGRTSAEAVLTPSEIHNEHEGFHLA</sequence>
<proteinExistence type="predicted"/>
<name>A0ABQ9IJ84_9NEOP</name>
<dbReference type="EMBL" id="JARBHB010000001">
    <property type="protein sequence ID" value="KAJ8896762.1"/>
    <property type="molecule type" value="Genomic_DNA"/>
</dbReference>
<protein>
    <submittedName>
        <fullName evidence="1">Uncharacterized protein</fullName>
    </submittedName>
</protein>
<evidence type="ECO:0000313" key="2">
    <source>
        <dbReference type="Proteomes" id="UP001159363"/>
    </source>
</evidence>
<reference evidence="1 2" key="1">
    <citation type="submission" date="2023-02" db="EMBL/GenBank/DDBJ databases">
        <title>LHISI_Scaffold_Assembly.</title>
        <authorList>
            <person name="Stuart O.P."/>
            <person name="Cleave R."/>
            <person name="Magrath M.J.L."/>
            <person name="Mikheyev A.S."/>
        </authorList>
    </citation>
    <scope>NUCLEOTIDE SEQUENCE [LARGE SCALE GENOMIC DNA]</scope>
    <source>
        <strain evidence="1">Daus_M_001</strain>
        <tissue evidence="1">Leg muscle</tissue>
    </source>
</reference>